<evidence type="ECO:0000256" key="7">
    <source>
        <dbReference type="ARBA" id="ARBA00023180"/>
    </source>
</evidence>
<dbReference type="KEGG" id="cqu:CpipJ_CPIJ001528"/>
<evidence type="ECO:0000256" key="8">
    <source>
        <dbReference type="SAM" id="Phobius"/>
    </source>
</evidence>
<dbReference type="GO" id="GO:0005886">
    <property type="term" value="C:plasma membrane"/>
    <property type="evidence" value="ECO:0007669"/>
    <property type="project" value="UniProtKB-SubCell"/>
</dbReference>
<feature type="transmembrane region" description="Helical" evidence="8">
    <location>
        <begin position="550"/>
        <end position="569"/>
    </location>
</feature>
<dbReference type="InterPro" id="IPR052192">
    <property type="entry name" value="Insect_Ionotropic_Sensory_Rcpt"/>
</dbReference>
<evidence type="ECO:0000256" key="1">
    <source>
        <dbReference type="ARBA" id="ARBA00004651"/>
    </source>
</evidence>
<dbReference type="VEuPathDB" id="VectorBase:CPIJ001528"/>
<dbReference type="EnsemblMetazoa" id="CPIJ001528-RA">
    <property type="protein sequence ID" value="CPIJ001528-PA"/>
    <property type="gene ID" value="CPIJ001528"/>
</dbReference>
<keyword evidence="6" id="KW-0675">Receptor</keyword>
<dbReference type="HOGENOM" id="CLU_018838_0_0_1"/>
<dbReference type="eggNOG" id="ENOG502T9UQ">
    <property type="taxonomic scope" value="Eukaryota"/>
</dbReference>
<dbReference type="FunCoup" id="B0W545">
    <property type="interactions" value="74"/>
</dbReference>
<comment type="subcellular location">
    <subcellularLocation>
        <location evidence="1">Cell membrane</location>
        <topology evidence="1">Multi-pass membrane protein</topology>
    </subcellularLocation>
</comment>
<evidence type="ECO:0000256" key="4">
    <source>
        <dbReference type="ARBA" id="ARBA00022989"/>
    </source>
</evidence>
<dbReference type="Proteomes" id="UP000002320">
    <property type="component" value="Unassembled WGS sequence"/>
</dbReference>
<evidence type="ECO:0000313" key="10">
    <source>
        <dbReference type="EnsemblMetazoa" id="CPIJ001528-PA"/>
    </source>
</evidence>
<keyword evidence="11" id="KW-1185">Reference proteome</keyword>
<gene>
    <name evidence="10" type="primary">6033366</name>
    <name evidence="9" type="ORF">CpipJ_CPIJ001528</name>
</gene>
<accession>B0W545</accession>
<reference evidence="9" key="1">
    <citation type="submission" date="2007-03" db="EMBL/GenBank/DDBJ databases">
        <title>Annotation of Culex pipiens quinquefasciatus.</title>
        <authorList>
            <consortium name="The Broad Institute Genome Sequencing Platform"/>
            <person name="Atkinson P.W."/>
            <person name="Hemingway J."/>
            <person name="Christensen B.M."/>
            <person name="Higgs S."/>
            <person name="Kodira C."/>
            <person name="Hannick L."/>
            <person name="Megy K."/>
            <person name="O'Leary S."/>
            <person name="Pearson M."/>
            <person name="Haas B.J."/>
            <person name="Mauceli E."/>
            <person name="Wortman J.R."/>
            <person name="Lee N.H."/>
            <person name="Guigo R."/>
            <person name="Stanke M."/>
            <person name="Alvarado L."/>
            <person name="Amedeo P."/>
            <person name="Antoine C.H."/>
            <person name="Arensburger P."/>
            <person name="Bidwell S.L."/>
            <person name="Crawford M."/>
            <person name="Camaro F."/>
            <person name="Devon K."/>
            <person name="Engels R."/>
            <person name="Hammond M."/>
            <person name="Howarth C."/>
            <person name="Koehrsen M."/>
            <person name="Lawson D."/>
            <person name="Montgomery P."/>
            <person name="Nene V."/>
            <person name="Nusbaum C."/>
            <person name="Puiu D."/>
            <person name="Romero-Severson J."/>
            <person name="Severson D.W."/>
            <person name="Shumway M."/>
            <person name="Sisk P."/>
            <person name="Stolte C."/>
            <person name="Zeng Q."/>
            <person name="Eisenstadt E."/>
            <person name="Fraser-Liggett C."/>
            <person name="Strausberg R."/>
            <person name="Galagan J."/>
            <person name="Birren B."/>
            <person name="Collins F.H."/>
        </authorList>
    </citation>
    <scope>NUCLEOTIDE SEQUENCE [LARGE SCALE GENOMIC DNA]</scope>
    <source>
        <strain evidence="9">JHB</strain>
    </source>
</reference>
<sequence length="570" mass="64789">MTDRLRFVRAIEAFGMIHKVSDLYGLATVTCCASLIRYLVDQSSGIFDCWFLQLSGDPEQLELMEKLLQSTELSDIPKRLISSREASRIIGRQPKLLLIYGDCLNVLSVRKMFACVFYPDFEQSLKVIVFHQCTIGKVLTRFNLVFATAKLFNVVYIRTDHFEVNFSLHYREEFHGWHSQVNFDSLFVDQTADLNGNVVHISFTTLSLDSALSSRKGVFHGRLLEWILGTIDHVNGSCELHRIVCIDEYDQDCSRRQHMMDDTTPFDFSLEMVTNSLVEAQFLDSAIPDQFLVAAPRGRQLLVYELFFISFQPPVWILLITFVLAGCLLMSIFPNMFQNDLILLPLCGFERQTLNQVSQLEKLIILPTIITTFILTSAYESKIIAFMTSFPTVSSPRSFDDLLQAGITIQVDVNNSYGVAGDPRFGQVFKYAPFATKKVDLTNKRLGYSGVSGEIQYLVNHPKALETSTMHSQLVILDQFSLGIFIPFYFVGRRNPLRERFRQTEQIFFEAGLLDFWTLNFLHNSFGIDHVIRVSTTEVSSVNILGIDKLGPVCIMFIIGCGLATLVFVV</sequence>
<keyword evidence="4 8" id="KW-1133">Transmembrane helix</keyword>
<evidence type="ECO:0000256" key="3">
    <source>
        <dbReference type="ARBA" id="ARBA00022692"/>
    </source>
</evidence>
<keyword evidence="5 8" id="KW-0472">Membrane</keyword>
<keyword evidence="2" id="KW-1003">Cell membrane</keyword>
<dbReference type="AlphaFoldDB" id="B0W545"/>
<reference evidence="10" key="2">
    <citation type="submission" date="2021-02" db="UniProtKB">
        <authorList>
            <consortium name="EnsemblMetazoa"/>
        </authorList>
    </citation>
    <scope>IDENTIFICATION</scope>
    <source>
        <strain evidence="10">JHB</strain>
    </source>
</reference>
<feature type="transmembrane region" description="Helical" evidence="8">
    <location>
        <begin position="474"/>
        <end position="492"/>
    </location>
</feature>
<dbReference type="PANTHER" id="PTHR42643:SF41">
    <property type="entry name" value="IONOTROPIC RECEPTOR 20A-RELATED"/>
    <property type="match status" value="1"/>
</dbReference>
<protein>
    <submittedName>
        <fullName evidence="9 10">Uncharacterized protein</fullName>
    </submittedName>
</protein>
<evidence type="ECO:0000313" key="11">
    <source>
        <dbReference type="Proteomes" id="UP000002320"/>
    </source>
</evidence>
<organism>
    <name type="scientific">Culex quinquefasciatus</name>
    <name type="common">Southern house mosquito</name>
    <name type="synonym">Culex pungens</name>
    <dbReference type="NCBI Taxonomy" id="7176"/>
    <lineage>
        <taxon>Eukaryota</taxon>
        <taxon>Metazoa</taxon>
        <taxon>Ecdysozoa</taxon>
        <taxon>Arthropoda</taxon>
        <taxon>Hexapoda</taxon>
        <taxon>Insecta</taxon>
        <taxon>Pterygota</taxon>
        <taxon>Neoptera</taxon>
        <taxon>Endopterygota</taxon>
        <taxon>Diptera</taxon>
        <taxon>Nematocera</taxon>
        <taxon>Culicoidea</taxon>
        <taxon>Culicidae</taxon>
        <taxon>Culicinae</taxon>
        <taxon>Culicini</taxon>
        <taxon>Culex</taxon>
        <taxon>Culex</taxon>
    </lineage>
</organism>
<evidence type="ECO:0000256" key="2">
    <source>
        <dbReference type="ARBA" id="ARBA00022475"/>
    </source>
</evidence>
<keyword evidence="7" id="KW-0325">Glycoprotein</keyword>
<proteinExistence type="predicted"/>
<feature type="transmembrane region" description="Helical" evidence="8">
    <location>
        <begin position="315"/>
        <end position="333"/>
    </location>
</feature>
<feature type="transmembrane region" description="Helical" evidence="8">
    <location>
        <begin position="360"/>
        <end position="379"/>
    </location>
</feature>
<dbReference type="EMBL" id="DS231840">
    <property type="protein sequence ID" value="EDS34612.1"/>
    <property type="molecule type" value="Genomic_DNA"/>
</dbReference>
<dbReference type="PANTHER" id="PTHR42643">
    <property type="entry name" value="IONOTROPIC RECEPTOR 20A-RELATED"/>
    <property type="match status" value="1"/>
</dbReference>
<evidence type="ECO:0000313" key="9">
    <source>
        <dbReference type="EMBL" id="EDS34612.1"/>
    </source>
</evidence>
<dbReference type="VEuPathDB" id="VectorBase:CQUJHB020299"/>
<name>B0W545_CULQU</name>
<evidence type="ECO:0000256" key="5">
    <source>
        <dbReference type="ARBA" id="ARBA00023136"/>
    </source>
</evidence>
<dbReference type="InParanoid" id="B0W545"/>
<evidence type="ECO:0000256" key="6">
    <source>
        <dbReference type="ARBA" id="ARBA00023170"/>
    </source>
</evidence>
<keyword evidence="3 8" id="KW-0812">Transmembrane</keyword>